<evidence type="ECO:0000256" key="5">
    <source>
        <dbReference type="ARBA" id="ARBA00060888"/>
    </source>
</evidence>
<keyword evidence="3 6" id="KW-0547">Nucleotide-binding</keyword>
<evidence type="ECO:0000256" key="2">
    <source>
        <dbReference type="ARBA" id="ARBA00022598"/>
    </source>
</evidence>
<dbReference type="InterPro" id="IPR011761">
    <property type="entry name" value="ATP-grasp"/>
</dbReference>
<evidence type="ECO:0000313" key="9">
    <source>
        <dbReference type="Proteomes" id="UP000249590"/>
    </source>
</evidence>
<dbReference type="AlphaFoldDB" id="A0A8B2NML2"/>
<evidence type="ECO:0000256" key="6">
    <source>
        <dbReference type="PROSITE-ProRule" id="PRU00409"/>
    </source>
</evidence>
<name>A0A8B2NML2_9HYPH</name>
<dbReference type="InterPro" id="IPR016102">
    <property type="entry name" value="Succinyl-CoA_synth-like"/>
</dbReference>
<evidence type="ECO:0000259" key="7">
    <source>
        <dbReference type="PROSITE" id="PS50975"/>
    </source>
</evidence>
<keyword evidence="1" id="KW-0816">Tricarboxylic acid cycle</keyword>
<dbReference type="OrthoDB" id="9807426at2"/>
<organism evidence="8 9">
    <name type="scientific">Acuticoccus sediminis</name>
    <dbReference type="NCBI Taxonomy" id="2184697"/>
    <lineage>
        <taxon>Bacteria</taxon>
        <taxon>Pseudomonadati</taxon>
        <taxon>Pseudomonadota</taxon>
        <taxon>Alphaproteobacteria</taxon>
        <taxon>Hyphomicrobiales</taxon>
        <taxon>Amorphaceae</taxon>
        <taxon>Acuticoccus</taxon>
    </lineage>
</organism>
<keyword evidence="2" id="KW-0436">Ligase</keyword>
<dbReference type="Gene3D" id="3.40.50.720">
    <property type="entry name" value="NAD(P)-binding Rossmann-like Domain"/>
    <property type="match status" value="1"/>
</dbReference>
<dbReference type="SUPFAM" id="SSF56059">
    <property type="entry name" value="Glutathione synthetase ATP-binding domain-like"/>
    <property type="match status" value="1"/>
</dbReference>
<dbReference type="GO" id="GO:0046872">
    <property type="term" value="F:metal ion binding"/>
    <property type="evidence" value="ECO:0007669"/>
    <property type="project" value="InterPro"/>
</dbReference>
<evidence type="ECO:0000313" key="8">
    <source>
        <dbReference type="EMBL" id="RAH97735.1"/>
    </source>
</evidence>
<comment type="similarity">
    <text evidence="5">In the N-terminal section; belongs to the acetate CoA ligase alpha subunit family.</text>
</comment>
<dbReference type="InterPro" id="IPR003781">
    <property type="entry name" value="CoA-bd"/>
</dbReference>
<dbReference type="RefSeq" id="WP_111351581.1">
    <property type="nucleotide sequence ID" value="NZ_QHHQ01000008.1"/>
</dbReference>
<dbReference type="Pfam" id="PF13549">
    <property type="entry name" value="ATP-grasp_5"/>
    <property type="match status" value="1"/>
</dbReference>
<evidence type="ECO:0000256" key="3">
    <source>
        <dbReference type="ARBA" id="ARBA00022741"/>
    </source>
</evidence>
<dbReference type="Gene3D" id="3.40.50.261">
    <property type="entry name" value="Succinyl-CoA synthetase domains"/>
    <property type="match status" value="2"/>
</dbReference>
<dbReference type="Pfam" id="PF13380">
    <property type="entry name" value="CoA_binding_2"/>
    <property type="match status" value="1"/>
</dbReference>
<dbReference type="EMBL" id="QHHQ01000008">
    <property type="protein sequence ID" value="RAH97735.1"/>
    <property type="molecule type" value="Genomic_DNA"/>
</dbReference>
<gene>
    <name evidence="8" type="ORF">DLJ53_28235</name>
</gene>
<dbReference type="PROSITE" id="PS50975">
    <property type="entry name" value="ATP_GRASP"/>
    <property type="match status" value="1"/>
</dbReference>
<dbReference type="FunFam" id="3.30.1490.20:FF:000020">
    <property type="entry name" value="Protein lysine acetyltransferase"/>
    <property type="match status" value="1"/>
</dbReference>
<dbReference type="PANTHER" id="PTHR43334">
    <property type="entry name" value="ACETATE--COA LIGASE [ADP-FORMING]"/>
    <property type="match status" value="1"/>
</dbReference>
<dbReference type="InterPro" id="IPR051538">
    <property type="entry name" value="Acyl-CoA_Synth/Transferase"/>
</dbReference>
<dbReference type="GO" id="GO:0006099">
    <property type="term" value="P:tricarboxylic acid cycle"/>
    <property type="evidence" value="ECO:0007669"/>
    <property type="project" value="UniProtKB-KW"/>
</dbReference>
<feature type="domain" description="ATP-grasp" evidence="7">
    <location>
        <begin position="504"/>
        <end position="540"/>
    </location>
</feature>
<dbReference type="GO" id="GO:0005524">
    <property type="term" value="F:ATP binding"/>
    <property type="evidence" value="ECO:0007669"/>
    <property type="project" value="UniProtKB-UniRule"/>
</dbReference>
<dbReference type="SMART" id="SM00881">
    <property type="entry name" value="CoA_binding"/>
    <property type="match status" value="1"/>
</dbReference>
<comment type="caution">
    <text evidence="8">The sequence shown here is derived from an EMBL/GenBank/DDBJ whole genome shotgun (WGS) entry which is preliminary data.</text>
</comment>
<keyword evidence="4 6" id="KW-0067">ATP-binding</keyword>
<reference evidence="8 9" key="1">
    <citation type="submission" date="2018-05" db="EMBL/GenBank/DDBJ databases">
        <title>Acuticoccus sediminis sp. nov., isolated from deep-sea sediment of Indian Ocean.</title>
        <authorList>
            <person name="Liu X."/>
            <person name="Lai Q."/>
            <person name="Du Y."/>
            <person name="Sun F."/>
            <person name="Zhang X."/>
            <person name="Wang S."/>
            <person name="Shao Z."/>
        </authorList>
    </citation>
    <scope>NUCLEOTIDE SEQUENCE [LARGE SCALE GENOMIC DNA]</scope>
    <source>
        <strain evidence="8 9">PTG4-2</strain>
    </source>
</reference>
<proteinExistence type="inferred from homology"/>
<sequence>MTRDPYPGQSLRRLFNPKSIAIVGVSSRETSFGARFVANLYAFTGTLYLINPKRDELYGRRCYPSLSSLPEAPDCVVIATDLKQVEPIFEECIAVGAGGAVVIASGFAETGDAETAAIQTRLAARAAESGVRLNGPNTIGFVAYESRCAATFLSDLAFERCWDRPRELRRIGFISQSGALGLAASQAAQRGVYFSSILTCGNSADVNLADCIAYLASDEDTAVIGCLLEGMPHPRQIETAIRGATEAGKPVVLYKMAKGEEGARAAASHTGNLAGSEDAYRTMVERAGGVFVESYEELLEVTAFFGKAGTPAANGTVVIATSGGAAIMAADAAELASVPLPQPNAEVSATLAARIPEFGSARNPCDVTAQVINDMESLEVCIRSVMGQAEYNSVIVPHVLAYETSLPRIALMDQIAGEAGKPIIVPWLTAWLEGPGSLEVEEARHLILTRSMNLTFKAIRMWTDWHARRGRSTQSGRISDPDAAARVAPDLAAAGRTLAERDAKRVLSAYGVPVVTEERARTAEEARAIAERLAMPLVMKIDSPDLPHKTEVGGIALDLSTPDAVESAFTQMMERVAAAAPSARLDGVLLQPMIPKGVEIVVGATVDAAFGPIVVVGLGGVLVELLKDSVAAPAPVTPGEARDMLGRLRGRAILEGFRDLPAVNVERLADIVARVSEFAADHAGAIAELDVNPLICRGTDIIAVDALIVTAGAAEVSGEAQVEPA</sequence>
<dbReference type="Proteomes" id="UP000249590">
    <property type="component" value="Unassembled WGS sequence"/>
</dbReference>
<dbReference type="InterPro" id="IPR036291">
    <property type="entry name" value="NAD(P)-bd_dom_sf"/>
</dbReference>
<dbReference type="Gene3D" id="3.30.470.20">
    <property type="entry name" value="ATP-grasp fold, B domain"/>
    <property type="match status" value="1"/>
</dbReference>
<dbReference type="SUPFAM" id="SSF52210">
    <property type="entry name" value="Succinyl-CoA synthetase domains"/>
    <property type="match status" value="2"/>
</dbReference>
<evidence type="ECO:0000256" key="1">
    <source>
        <dbReference type="ARBA" id="ARBA00022532"/>
    </source>
</evidence>
<accession>A0A8B2NML2</accession>
<keyword evidence="9" id="KW-1185">Reference proteome</keyword>
<dbReference type="InterPro" id="IPR032875">
    <property type="entry name" value="Succ_CoA_lig_flav_dom"/>
</dbReference>
<dbReference type="PANTHER" id="PTHR43334:SF1">
    <property type="entry name" value="3-HYDROXYPROPIONATE--COA LIGASE [ADP-FORMING]"/>
    <property type="match status" value="1"/>
</dbReference>
<dbReference type="Pfam" id="PF13607">
    <property type="entry name" value="Succ_CoA_lig"/>
    <property type="match status" value="1"/>
</dbReference>
<dbReference type="GO" id="GO:0016874">
    <property type="term" value="F:ligase activity"/>
    <property type="evidence" value="ECO:0007669"/>
    <property type="project" value="UniProtKB-KW"/>
</dbReference>
<dbReference type="InterPro" id="IPR013815">
    <property type="entry name" value="ATP_grasp_subdomain_1"/>
</dbReference>
<protein>
    <submittedName>
        <fullName evidence="8">CoA-binding protein</fullName>
    </submittedName>
</protein>
<dbReference type="SUPFAM" id="SSF51735">
    <property type="entry name" value="NAD(P)-binding Rossmann-fold domains"/>
    <property type="match status" value="1"/>
</dbReference>
<dbReference type="Gene3D" id="3.30.1490.20">
    <property type="entry name" value="ATP-grasp fold, A domain"/>
    <property type="match status" value="1"/>
</dbReference>
<evidence type="ECO:0000256" key="4">
    <source>
        <dbReference type="ARBA" id="ARBA00022840"/>
    </source>
</evidence>